<dbReference type="PANTHER" id="PTHR30547:SF5">
    <property type="entry name" value="NUCLEASE YHCG-RELATED"/>
    <property type="match status" value="1"/>
</dbReference>
<organism evidence="3 4">
    <name type="scientific">Caballeronia hypogeia</name>
    <dbReference type="NCBI Taxonomy" id="1777140"/>
    <lineage>
        <taxon>Bacteria</taxon>
        <taxon>Pseudomonadati</taxon>
        <taxon>Pseudomonadota</taxon>
        <taxon>Betaproteobacteria</taxon>
        <taxon>Burkholderiales</taxon>
        <taxon>Burkholderiaceae</taxon>
        <taxon>Caballeronia</taxon>
    </lineage>
</organism>
<reference evidence="3" key="1">
    <citation type="submission" date="2016-01" db="EMBL/GenBank/DDBJ databases">
        <authorList>
            <person name="Peeters C."/>
        </authorList>
    </citation>
    <scope>NUCLEOTIDE SEQUENCE</scope>
    <source>
        <strain evidence="3">LMG 29322</strain>
    </source>
</reference>
<dbReference type="EMBL" id="FCOA02000028">
    <property type="protein sequence ID" value="SAK85905.1"/>
    <property type="molecule type" value="Genomic_DNA"/>
</dbReference>
<dbReference type="InterPro" id="IPR009362">
    <property type="entry name" value="YhcG_C"/>
</dbReference>
<protein>
    <recommendedName>
        <fullName evidence="5">DUF1016 domain-containing protein</fullName>
    </recommendedName>
</protein>
<dbReference type="PANTHER" id="PTHR30547">
    <property type="entry name" value="UNCHARACTERIZED PROTEIN YHCG-RELATED"/>
    <property type="match status" value="1"/>
</dbReference>
<dbReference type="GO" id="GO:0003676">
    <property type="term" value="F:nucleic acid binding"/>
    <property type="evidence" value="ECO:0007669"/>
    <property type="project" value="InterPro"/>
</dbReference>
<name>A0A158CU77_9BURK</name>
<evidence type="ECO:0000259" key="1">
    <source>
        <dbReference type="Pfam" id="PF06250"/>
    </source>
</evidence>
<feature type="domain" description="YhcG N-terminal" evidence="2">
    <location>
        <begin position="2"/>
        <end position="136"/>
    </location>
</feature>
<sequence length="338" mass="39102">MRKLIDGARARVAAAVNAELSLLYWQIGRRIRDDVLGGARAEYGQRVVAALARQLTAAYGRGWSEQQLRHCVRAAEVFPDETILSALRSELSWTHLKTLIYIDDPLKRDYYIELCRLERWSSRQLQERIQSMLFERSALSRKPAEAIRHELSQLRQTQALTPDVVLKDPYVLDFLGLNDRYLERDLEDAILREMEQFLLELGAGFTFVARQKRLQIDDDDFYLDLLFYNRKLRRLVAIELKLGAFKAEYKSQMELYLRWLAKHEQEPDEQPPIGIILCAGKKQEQIELLELGKSGIHVAEYLTVLPPREALEAKLHQSIALARSRLRDDRDDAGPASD</sequence>
<evidence type="ECO:0000313" key="4">
    <source>
        <dbReference type="Proteomes" id="UP000054851"/>
    </source>
</evidence>
<comment type="caution">
    <text evidence="3">The sequence shown here is derived from an EMBL/GenBank/DDBJ whole genome shotgun (WGS) entry which is preliminary data.</text>
</comment>
<dbReference type="AlphaFoldDB" id="A0A158CU77"/>
<feature type="domain" description="YhcG PDDEXK nuclease" evidence="1">
    <location>
        <begin position="165"/>
        <end position="314"/>
    </location>
</feature>
<gene>
    <name evidence="3" type="ORF">AWB79_05996</name>
</gene>
<dbReference type="InterPro" id="IPR041527">
    <property type="entry name" value="YhcG_N"/>
</dbReference>
<evidence type="ECO:0000259" key="2">
    <source>
        <dbReference type="Pfam" id="PF17761"/>
    </source>
</evidence>
<dbReference type="STRING" id="1777140.AWB79_05996"/>
<dbReference type="Pfam" id="PF06250">
    <property type="entry name" value="YhcG_C"/>
    <property type="match status" value="1"/>
</dbReference>
<dbReference type="InterPro" id="IPR011856">
    <property type="entry name" value="tRNA_endonuc-like_dom_sf"/>
</dbReference>
<evidence type="ECO:0008006" key="5">
    <source>
        <dbReference type="Google" id="ProtNLM"/>
    </source>
</evidence>
<accession>A0A158CU77</accession>
<dbReference type="Gene3D" id="3.40.1350.10">
    <property type="match status" value="1"/>
</dbReference>
<keyword evidence="4" id="KW-1185">Reference proteome</keyword>
<dbReference type="Proteomes" id="UP000054851">
    <property type="component" value="Unassembled WGS sequence"/>
</dbReference>
<proteinExistence type="predicted"/>
<dbReference type="InterPro" id="IPR053148">
    <property type="entry name" value="PD-DEXK-like_domain"/>
</dbReference>
<evidence type="ECO:0000313" key="3">
    <source>
        <dbReference type="EMBL" id="SAK85905.1"/>
    </source>
</evidence>
<dbReference type="Pfam" id="PF17761">
    <property type="entry name" value="DUF1016_N"/>
    <property type="match status" value="1"/>
</dbReference>